<dbReference type="AlphaFoldDB" id="A0A6L2KVY2"/>
<accession>A0A6L2KVY2</accession>
<sequence>MMPCPCTICLNHIEHKVEEVQFHLFKYGIDLSYTKWDKHGENDEQATNSQILVNAITEFVDDTDFDMDFDAEKPLYKGCPDFTKLSVIVKLLDLTGKYGASDKFFTELLGLLKKMIPAEPLVDDLHTLFETGVDTYDTSIKENFNLRVVMLWTINDYHALGTLCGCPYSGFKEKNVYESLVRTLLNVPGKTKDGMNARLDLAELGKNQSCLLGHVQNRNRPDGCIAEETNAEKTIEFFSEYQKTMKTIGIPLDKHVTNENEDGKPLSADKSSEVSREVFQKAHLRHKQVLKTKNPSKQIALLENENSKSFAKWLREEVERELVIYKDSVSKIIRWISYGPRATIVKYEAYNINGYTFCMKSNDVTVYQNSGVIVEAIDLHIFKEVATKRKAFYYGVLQEIWEDSLLNTINGSLWWRLHSIVKVPMDIMVVNAQHLQTKVEKTSRDLHELVELTRDIVGRKCHLLWCPLNEEPPAKKLKVLLDYPIPALTPLNTVKHKYWQETLEIDKKMKKVRILTRHYDVTPTILLRRNIFKARRIRIQHYGVTIHKVFGGVEGNLDPVIFIVKRPIKCGNNRGLIIGMTPAQALSTIQTMADHSLKWHDGTSNRSICSSSNTDGLAAIDDLNWDQRYEESCSENSPDYKPRPRDYTFREWMLIKVGHTNVNESVRKALLNLGSSIVSKKHCVLIKISRK</sequence>
<dbReference type="Pfam" id="PF02992">
    <property type="entry name" value="Transposase_21"/>
    <property type="match status" value="1"/>
</dbReference>
<dbReference type="PANTHER" id="PTHR48258:SF9">
    <property type="entry name" value="OS01G0348150 PROTEIN"/>
    <property type="match status" value="1"/>
</dbReference>
<gene>
    <name evidence="2" type="ORF">Tci_024133</name>
</gene>
<reference evidence="2" key="1">
    <citation type="journal article" date="2019" name="Sci. Rep.">
        <title>Draft genome of Tanacetum cinerariifolium, the natural source of mosquito coil.</title>
        <authorList>
            <person name="Yamashiro T."/>
            <person name="Shiraishi A."/>
            <person name="Satake H."/>
            <person name="Nakayama K."/>
        </authorList>
    </citation>
    <scope>NUCLEOTIDE SEQUENCE</scope>
</reference>
<dbReference type="Pfam" id="PF13963">
    <property type="entry name" value="Transpos_assoc"/>
    <property type="match status" value="1"/>
</dbReference>
<evidence type="ECO:0000313" key="2">
    <source>
        <dbReference type="EMBL" id="GEU52155.1"/>
    </source>
</evidence>
<dbReference type="InterPro" id="IPR029480">
    <property type="entry name" value="Transpos_assoc"/>
</dbReference>
<organism evidence="2">
    <name type="scientific">Tanacetum cinerariifolium</name>
    <name type="common">Dalmatian daisy</name>
    <name type="synonym">Chrysanthemum cinerariifolium</name>
    <dbReference type="NCBI Taxonomy" id="118510"/>
    <lineage>
        <taxon>Eukaryota</taxon>
        <taxon>Viridiplantae</taxon>
        <taxon>Streptophyta</taxon>
        <taxon>Embryophyta</taxon>
        <taxon>Tracheophyta</taxon>
        <taxon>Spermatophyta</taxon>
        <taxon>Magnoliopsida</taxon>
        <taxon>eudicotyledons</taxon>
        <taxon>Gunneridae</taxon>
        <taxon>Pentapetalae</taxon>
        <taxon>asterids</taxon>
        <taxon>campanulids</taxon>
        <taxon>Asterales</taxon>
        <taxon>Asteraceae</taxon>
        <taxon>Asteroideae</taxon>
        <taxon>Anthemideae</taxon>
        <taxon>Anthemidinae</taxon>
        <taxon>Tanacetum</taxon>
    </lineage>
</organism>
<proteinExistence type="predicted"/>
<protein>
    <recommendedName>
        <fullName evidence="1">Transposase-associated domain-containing protein</fullName>
    </recommendedName>
</protein>
<name>A0A6L2KVY2_TANCI</name>
<dbReference type="InterPro" id="IPR004242">
    <property type="entry name" value="Transposase_21"/>
</dbReference>
<dbReference type="EMBL" id="BKCJ010002973">
    <property type="protein sequence ID" value="GEU52155.1"/>
    <property type="molecule type" value="Genomic_DNA"/>
</dbReference>
<feature type="domain" description="Transposase-associated" evidence="1">
    <location>
        <begin position="2"/>
        <end position="41"/>
    </location>
</feature>
<comment type="caution">
    <text evidence="2">The sequence shown here is derived from an EMBL/GenBank/DDBJ whole genome shotgun (WGS) entry which is preliminary data.</text>
</comment>
<dbReference type="PANTHER" id="PTHR48258">
    <property type="entry name" value="DUF4218 DOMAIN-CONTAINING PROTEIN-RELATED"/>
    <property type="match status" value="1"/>
</dbReference>
<evidence type="ECO:0000259" key="1">
    <source>
        <dbReference type="Pfam" id="PF13963"/>
    </source>
</evidence>